<sequence>MCSRQIVSLTQRLFPKNSLLVLLAPQIDSQGFLSLFCRPPSAISYMFGMTSAACVDILPSYIGATHLRVVFLSPCSLQY</sequence>
<protein>
    <submittedName>
        <fullName evidence="1">Predicted protein</fullName>
    </submittedName>
</protein>
<dbReference type="OrthoDB" id="10448886at2759"/>
<name>B0DU72_LACBS</name>
<dbReference type="Proteomes" id="UP000001194">
    <property type="component" value="Unassembled WGS sequence"/>
</dbReference>
<reference evidence="1 2" key="1">
    <citation type="journal article" date="2008" name="Nature">
        <title>The genome of Laccaria bicolor provides insights into mycorrhizal symbiosis.</title>
        <authorList>
            <person name="Martin F."/>
            <person name="Aerts A."/>
            <person name="Ahren D."/>
            <person name="Brun A."/>
            <person name="Danchin E.G.J."/>
            <person name="Duchaussoy F."/>
            <person name="Gibon J."/>
            <person name="Kohler A."/>
            <person name="Lindquist E."/>
            <person name="Pereda V."/>
            <person name="Salamov A."/>
            <person name="Shapiro H.J."/>
            <person name="Wuyts J."/>
            <person name="Blaudez D."/>
            <person name="Buee M."/>
            <person name="Brokstein P."/>
            <person name="Canbaeck B."/>
            <person name="Cohen D."/>
            <person name="Courty P.E."/>
            <person name="Coutinho P.M."/>
            <person name="Delaruelle C."/>
            <person name="Detter J.C."/>
            <person name="Deveau A."/>
            <person name="DiFazio S."/>
            <person name="Duplessis S."/>
            <person name="Fraissinet-Tachet L."/>
            <person name="Lucic E."/>
            <person name="Frey-Klett P."/>
            <person name="Fourrey C."/>
            <person name="Feussner I."/>
            <person name="Gay G."/>
            <person name="Grimwood J."/>
            <person name="Hoegger P.J."/>
            <person name="Jain P."/>
            <person name="Kilaru S."/>
            <person name="Labbe J."/>
            <person name="Lin Y.C."/>
            <person name="Legue V."/>
            <person name="Le Tacon F."/>
            <person name="Marmeisse R."/>
            <person name="Melayah D."/>
            <person name="Montanini B."/>
            <person name="Muratet M."/>
            <person name="Nehls U."/>
            <person name="Niculita-Hirzel H."/>
            <person name="Oudot-Le Secq M.P."/>
            <person name="Peter M."/>
            <person name="Quesneville H."/>
            <person name="Rajashekar B."/>
            <person name="Reich M."/>
            <person name="Rouhier N."/>
            <person name="Schmutz J."/>
            <person name="Yin T."/>
            <person name="Chalot M."/>
            <person name="Henrissat B."/>
            <person name="Kuees U."/>
            <person name="Lucas S."/>
            <person name="Van de Peer Y."/>
            <person name="Podila G.K."/>
            <person name="Polle A."/>
            <person name="Pukkila P.J."/>
            <person name="Richardson P.M."/>
            <person name="Rouze P."/>
            <person name="Sanders I.R."/>
            <person name="Stajich J.E."/>
            <person name="Tunlid A."/>
            <person name="Tuskan G."/>
            <person name="Grigoriev I.V."/>
        </authorList>
    </citation>
    <scope>NUCLEOTIDE SEQUENCE [LARGE SCALE GENOMIC DNA]</scope>
    <source>
        <strain evidence="2">S238N-H82 / ATCC MYA-4686</strain>
    </source>
</reference>
<keyword evidence="2" id="KW-1185">Reference proteome</keyword>
<dbReference type="GeneID" id="6083125"/>
<dbReference type="RefSeq" id="XP_001887507.1">
    <property type="nucleotide sequence ID" value="XM_001887472.1"/>
</dbReference>
<dbReference type="InParanoid" id="B0DU72"/>
<proteinExistence type="predicted"/>
<gene>
    <name evidence="1" type="ORF">LACBIDRAFT_310367</name>
</gene>
<organism evidence="2">
    <name type="scientific">Laccaria bicolor (strain S238N-H82 / ATCC MYA-4686)</name>
    <name type="common">Bicoloured deceiver</name>
    <name type="synonym">Laccaria laccata var. bicolor</name>
    <dbReference type="NCBI Taxonomy" id="486041"/>
    <lineage>
        <taxon>Eukaryota</taxon>
        <taxon>Fungi</taxon>
        <taxon>Dikarya</taxon>
        <taxon>Basidiomycota</taxon>
        <taxon>Agaricomycotina</taxon>
        <taxon>Agaricomycetes</taxon>
        <taxon>Agaricomycetidae</taxon>
        <taxon>Agaricales</taxon>
        <taxon>Agaricineae</taxon>
        <taxon>Hydnangiaceae</taxon>
        <taxon>Laccaria</taxon>
    </lineage>
</organism>
<dbReference type="KEGG" id="lbc:LACBIDRAFT_310367"/>
<accession>B0DU72</accession>
<dbReference type="HOGENOM" id="CLU_196964_0_0_1"/>
<evidence type="ECO:0000313" key="2">
    <source>
        <dbReference type="Proteomes" id="UP000001194"/>
    </source>
</evidence>
<dbReference type="EMBL" id="DS547135">
    <property type="protein sequence ID" value="EDR01897.1"/>
    <property type="molecule type" value="Genomic_DNA"/>
</dbReference>
<dbReference type="AlphaFoldDB" id="B0DU72"/>
<evidence type="ECO:0000313" key="1">
    <source>
        <dbReference type="EMBL" id="EDR01897.1"/>
    </source>
</evidence>